<keyword evidence="4" id="KW-1185">Reference proteome</keyword>
<gene>
    <name evidence="3" type="ORF">G352_23896</name>
</gene>
<evidence type="ECO:0000256" key="1">
    <source>
        <dbReference type="SAM" id="MobiDB-lite"/>
    </source>
</evidence>
<feature type="region of interest" description="Disordered" evidence="1">
    <location>
        <begin position="217"/>
        <end position="237"/>
    </location>
</feature>
<feature type="signal peptide" evidence="2">
    <location>
        <begin position="1"/>
        <end position="21"/>
    </location>
</feature>
<feature type="chain" id="PRO_5038835069" description="Lipoprotein" evidence="2">
    <location>
        <begin position="22"/>
        <end position="276"/>
    </location>
</feature>
<feature type="region of interest" description="Disordered" evidence="1">
    <location>
        <begin position="19"/>
        <end position="44"/>
    </location>
</feature>
<evidence type="ECO:0008006" key="5">
    <source>
        <dbReference type="Google" id="ProtNLM"/>
    </source>
</evidence>
<dbReference type="PROSITE" id="PS51257">
    <property type="entry name" value="PROKAR_LIPOPROTEIN"/>
    <property type="match status" value="1"/>
</dbReference>
<evidence type="ECO:0000313" key="4">
    <source>
        <dbReference type="Proteomes" id="UP000011731"/>
    </source>
</evidence>
<evidence type="ECO:0000313" key="3">
    <source>
        <dbReference type="EMBL" id="EME53737.1"/>
    </source>
</evidence>
<dbReference type="RefSeq" id="WP_003938840.1">
    <property type="nucleotide sequence ID" value="NZ_AOEX01000093.1"/>
</dbReference>
<evidence type="ECO:0000256" key="2">
    <source>
        <dbReference type="SAM" id="SignalP"/>
    </source>
</evidence>
<comment type="caution">
    <text evidence="3">The sequence shown here is derived from an EMBL/GenBank/DDBJ whole genome shotgun (WGS) entry which is preliminary data.</text>
</comment>
<accession>M2YGB6</accession>
<dbReference type="PATRIC" id="fig|1278076.4.peg.4895"/>
<name>M2YGB6_9NOCA</name>
<organism evidence="3 4">
    <name type="scientific">Rhodococcus ruber BKS 20-38</name>
    <dbReference type="NCBI Taxonomy" id="1278076"/>
    <lineage>
        <taxon>Bacteria</taxon>
        <taxon>Bacillati</taxon>
        <taxon>Actinomycetota</taxon>
        <taxon>Actinomycetes</taxon>
        <taxon>Mycobacteriales</taxon>
        <taxon>Nocardiaceae</taxon>
        <taxon>Rhodococcus</taxon>
    </lineage>
</organism>
<dbReference type="AlphaFoldDB" id="M2YGB6"/>
<reference evidence="3 4" key="1">
    <citation type="journal article" date="2013" name="Genome Announc.">
        <title>Draft Genome Sequence of Rhodococcus ruber Strain BKS 20-38.</title>
        <authorList>
            <person name="Bala M."/>
            <person name="Kumar S."/>
            <person name="Raghava G.P."/>
            <person name="Mayilraj S."/>
        </authorList>
    </citation>
    <scope>NUCLEOTIDE SEQUENCE [LARGE SCALE GENOMIC DNA]</scope>
    <source>
        <strain evidence="3 4">BKS 20-38</strain>
    </source>
</reference>
<sequence>MKLRTAALAPALLLLAACGNSDTTDQPEPTDITETTEADSGAGLNSRGAVEVQLGETAKVVQNGTTVLEISDTSLSTDGCDANTNSDSITKQGFSATIQIGPSSITQWLWSSDFYYVDADGKITKNINTSDAEPCSGPGSSAFIDLPPNSGADGRVTLDVPNAAEVIGYHTTQGGQDIRVEWVLPETATPTTTAVPATEQVPAVEPTPTLEQAQPAVPQSQPAAAPPVGYTGAPNGDPQPLVGKVIDYCMTGPMYQTGTTQFTDGTTGWTQECAGQ</sequence>
<feature type="compositionally biased region" description="Low complexity" evidence="1">
    <location>
        <begin position="217"/>
        <end position="228"/>
    </location>
</feature>
<feature type="compositionally biased region" description="Polar residues" evidence="1">
    <location>
        <begin position="20"/>
        <end position="35"/>
    </location>
</feature>
<keyword evidence="2" id="KW-0732">Signal</keyword>
<proteinExistence type="predicted"/>
<dbReference type="Proteomes" id="UP000011731">
    <property type="component" value="Unassembled WGS sequence"/>
</dbReference>
<dbReference type="EMBL" id="AOEX01000093">
    <property type="protein sequence ID" value="EME53737.1"/>
    <property type="molecule type" value="Genomic_DNA"/>
</dbReference>
<protein>
    <recommendedName>
        <fullName evidence="5">Lipoprotein</fullName>
    </recommendedName>
</protein>